<organism evidence="2 3">
    <name type="scientific">Lacticaseibacillus paracasei subsp. paracasei Lpp126</name>
    <dbReference type="NCBI Taxonomy" id="1256206"/>
    <lineage>
        <taxon>Bacteria</taxon>
        <taxon>Bacillati</taxon>
        <taxon>Bacillota</taxon>
        <taxon>Bacilli</taxon>
        <taxon>Lactobacillales</taxon>
        <taxon>Lactobacillaceae</taxon>
        <taxon>Lacticaseibacillus</taxon>
    </lineage>
</organism>
<dbReference type="GO" id="GO:0008976">
    <property type="term" value="F:polyphosphate kinase activity"/>
    <property type="evidence" value="ECO:0007669"/>
    <property type="project" value="UniProtKB-EC"/>
</dbReference>
<dbReference type="GO" id="GO:0006799">
    <property type="term" value="P:polyphosphate biosynthetic process"/>
    <property type="evidence" value="ECO:0007669"/>
    <property type="project" value="InterPro"/>
</dbReference>
<dbReference type="InterPro" id="IPR003414">
    <property type="entry name" value="PP_kinase"/>
</dbReference>
<dbReference type="Pfam" id="PF13089">
    <property type="entry name" value="PP_kinase_N"/>
    <property type="match status" value="1"/>
</dbReference>
<dbReference type="Gene3D" id="1.20.58.310">
    <property type="entry name" value="Polyphosphate kinase N-terminal domain"/>
    <property type="match status" value="1"/>
</dbReference>
<dbReference type="PANTHER" id="PTHR30218">
    <property type="entry name" value="POLYPHOSPHATE KINASE"/>
    <property type="match status" value="1"/>
</dbReference>
<dbReference type="AlphaFoldDB" id="S2SAC8"/>
<sequence>MKKLDFSKPRYFNNRELSWLAFNDRVLEEARDKNNPLLERVRFLGITQSNLDE</sequence>
<keyword evidence="2" id="KW-0808">Transferase</keyword>
<comment type="caution">
    <text evidence="2">The sequence shown here is derived from an EMBL/GenBank/DDBJ whole genome shotgun (WGS) entry which is preliminary data.</text>
</comment>
<dbReference type="EC" id="2.7.4.1" evidence="2"/>
<dbReference type="Proteomes" id="UP000014243">
    <property type="component" value="Unassembled WGS sequence"/>
</dbReference>
<dbReference type="EMBL" id="ANKC01000512">
    <property type="protein sequence ID" value="EPC76443.1"/>
    <property type="molecule type" value="Genomic_DNA"/>
</dbReference>
<dbReference type="PANTHER" id="PTHR30218:SF0">
    <property type="entry name" value="POLYPHOSPHATE KINASE"/>
    <property type="match status" value="1"/>
</dbReference>
<protein>
    <submittedName>
        <fullName evidence="2">Polyphosphate kinase</fullName>
        <ecNumber evidence="2">2.7.4.1</ecNumber>
    </submittedName>
</protein>
<dbReference type="InterPro" id="IPR025198">
    <property type="entry name" value="PPK_N_dom"/>
</dbReference>
<dbReference type="GO" id="GO:0009358">
    <property type="term" value="C:polyphosphate kinase complex"/>
    <property type="evidence" value="ECO:0007669"/>
    <property type="project" value="InterPro"/>
</dbReference>
<dbReference type="InterPro" id="IPR036832">
    <property type="entry name" value="PPK_N_dom_sf"/>
</dbReference>
<reference evidence="2 3" key="1">
    <citation type="journal article" date="2013" name="PLoS ONE">
        <title>Lactobacillus paracasei comparative genomics: towards species pan-genome definition and exploitation of diversity.</title>
        <authorList>
            <person name="Smokvina T."/>
            <person name="Wels M."/>
            <person name="Polka J."/>
            <person name="Chervaux C."/>
            <person name="Brisse S."/>
            <person name="Boekhorst J."/>
            <person name="van Hylckama Vlieg J.E."/>
            <person name="Siezen R.J."/>
        </authorList>
    </citation>
    <scope>NUCLEOTIDE SEQUENCE [LARGE SCALE GENOMIC DNA]</scope>
    <source>
        <strain evidence="2 3">Lpp126</strain>
    </source>
</reference>
<evidence type="ECO:0000313" key="3">
    <source>
        <dbReference type="Proteomes" id="UP000014243"/>
    </source>
</evidence>
<proteinExistence type="predicted"/>
<evidence type="ECO:0000259" key="1">
    <source>
        <dbReference type="Pfam" id="PF13089"/>
    </source>
</evidence>
<accession>S2SAC8</accession>
<gene>
    <name evidence="2" type="ORF">Lpp126_07247</name>
</gene>
<dbReference type="SUPFAM" id="SSF140356">
    <property type="entry name" value="PPK N-terminal domain-like"/>
    <property type="match status" value="1"/>
</dbReference>
<evidence type="ECO:0000313" key="2">
    <source>
        <dbReference type="EMBL" id="EPC76443.1"/>
    </source>
</evidence>
<name>S2SAC8_LACPA</name>
<feature type="domain" description="Polyphosphate kinase N-terminal" evidence="1">
    <location>
        <begin position="12"/>
        <end position="53"/>
    </location>
</feature>
<keyword evidence="2" id="KW-0418">Kinase</keyword>
<feature type="non-terminal residue" evidence="2">
    <location>
        <position position="53"/>
    </location>
</feature>